<dbReference type="InterPro" id="IPR036305">
    <property type="entry name" value="RGS_sf"/>
</dbReference>
<dbReference type="Pfam" id="PF16646">
    <property type="entry name" value="AXIN1_TNKS_BD"/>
    <property type="match status" value="1"/>
</dbReference>
<keyword evidence="2" id="KW-0963">Cytoplasm</keyword>
<dbReference type="AlphaFoldDB" id="S4RNQ4"/>
<dbReference type="GO" id="GO:0005886">
    <property type="term" value="C:plasma membrane"/>
    <property type="evidence" value="ECO:0007669"/>
    <property type="project" value="TreeGrafter"/>
</dbReference>
<dbReference type="GO" id="GO:0005634">
    <property type="term" value="C:nucleus"/>
    <property type="evidence" value="ECO:0007669"/>
    <property type="project" value="TreeGrafter"/>
</dbReference>
<evidence type="ECO:0000256" key="2">
    <source>
        <dbReference type="ARBA" id="ARBA00022490"/>
    </source>
</evidence>
<dbReference type="GO" id="GO:0019901">
    <property type="term" value="F:protein kinase binding"/>
    <property type="evidence" value="ECO:0007669"/>
    <property type="project" value="TreeGrafter"/>
</dbReference>
<dbReference type="InterPro" id="IPR016137">
    <property type="entry name" value="RGS"/>
</dbReference>
<comment type="subcellular location">
    <subcellularLocation>
        <location evidence="1">Cytoplasm</location>
    </subcellularLocation>
</comment>
<dbReference type="SUPFAM" id="SSF48097">
    <property type="entry name" value="Regulator of G-protein signaling, RGS"/>
    <property type="match status" value="1"/>
</dbReference>
<dbReference type="GO" id="GO:0030877">
    <property type="term" value="C:beta-catenin destruction complex"/>
    <property type="evidence" value="ECO:0007669"/>
    <property type="project" value="TreeGrafter"/>
</dbReference>
<dbReference type="InterPro" id="IPR044926">
    <property type="entry name" value="RGS_subdomain_2"/>
</dbReference>
<dbReference type="Ensembl" id="ENSPMAT00000006870.1">
    <property type="protein sequence ID" value="ENSPMAP00000006840.1"/>
    <property type="gene ID" value="ENSPMAG00000006213.1"/>
</dbReference>
<dbReference type="Gene3D" id="1.10.167.10">
    <property type="entry name" value="Regulator of G-protein Signalling 4, domain 2"/>
    <property type="match status" value="1"/>
</dbReference>
<reference evidence="5" key="2">
    <citation type="submission" date="2025-09" db="UniProtKB">
        <authorList>
            <consortium name="Ensembl"/>
        </authorList>
    </citation>
    <scope>IDENTIFICATION</scope>
</reference>
<dbReference type="GO" id="GO:0090090">
    <property type="term" value="P:negative regulation of canonical Wnt signaling pathway"/>
    <property type="evidence" value="ECO:0007669"/>
    <property type="project" value="InterPro"/>
</dbReference>
<feature type="region of interest" description="Disordered" evidence="3">
    <location>
        <begin position="47"/>
        <end position="68"/>
    </location>
</feature>
<evidence type="ECO:0000259" key="4">
    <source>
        <dbReference type="PROSITE" id="PS50132"/>
    </source>
</evidence>
<evidence type="ECO:0000256" key="3">
    <source>
        <dbReference type="SAM" id="MobiDB-lite"/>
    </source>
</evidence>
<name>S4RNQ4_PETMA</name>
<dbReference type="OMA" id="YRCAART"/>
<dbReference type="PRINTS" id="PR01301">
    <property type="entry name" value="RGSPROTEIN"/>
</dbReference>
<dbReference type="GO" id="GO:0005737">
    <property type="term" value="C:cytoplasm"/>
    <property type="evidence" value="ECO:0007669"/>
    <property type="project" value="UniProtKB-SubCell"/>
</dbReference>
<accession>S4RNQ4</accession>
<dbReference type="PANTHER" id="PTHR46102">
    <property type="entry name" value="AXIN"/>
    <property type="match status" value="1"/>
</dbReference>
<dbReference type="GO" id="GO:0008013">
    <property type="term" value="F:beta-catenin binding"/>
    <property type="evidence" value="ECO:0007669"/>
    <property type="project" value="TreeGrafter"/>
</dbReference>
<dbReference type="InterPro" id="IPR043581">
    <property type="entry name" value="Axin-like"/>
</dbReference>
<dbReference type="PANTHER" id="PTHR46102:SF2">
    <property type="entry name" value="AXIN"/>
    <property type="match status" value="1"/>
</dbReference>
<dbReference type="PROSITE" id="PS50132">
    <property type="entry name" value="RGS"/>
    <property type="match status" value="1"/>
</dbReference>
<dbReference type="GeneTree" id="ENSGT00940000156947"/>
<dbReference type="SMART" id="SM00315">
    <property type="entry name" value="RGS"/>
    <property type="match status" value="1"/>
</dbReference>
<reference evidence="5" key="1">
    <citation type="submission" date="2025-08" db="UniProtKB">
        <authorList>
            <consortium name="Ensembl"/>
        </authorList>
    </citation>
    <scope>IDENTIFICATION</scope>
</reference>
<dbReference type="GO" id="GO:0048468">
    <property type="term" value="P:cell development"/>
    <property type="evidence" value="ECO:0007669"/>
    <property type="project" value="TreeGrafter"/>
</dbReference>
<dbReference type="GO" id="GO:0032436">
    <property type="term" value="P:positive regulation of proteasomal ubiquitin-dependent protein catabolic process"/>
    <property type="evidence" value="ECO:0007669"/>
    <property type="project" value="TreeGrafter"/>
</dbReference>
<proteinExistence type="predicted"/>
<evidence type="ECO:0000313" key="5">
    <source>
        <dbReference type="Ensembl" id="ENSPMAP00000006840.1"/>
    </source>
</evidence>
<dbReference type="InterPro" id="IPR024066">
    <property type="entry name" value="RGS_subdom1/3"/>
</dbReference>
<evidence type="ECO:0000256" key="1">
    <source>
        <dbReference type="ARBA" id="ARBA00004496"/>
    </source>
</evidence>
<dbReference type="GO" id="GO:0031625">
    <property type="term" value="F:ubiquitin protein ligase binding"/>
    <property type="evidence" value="ECO:0007669"/>
    <property type="project" value="TreeGrafter"/>
</dbReference>
<dbReference type="Gene3D" id="1.10.196.10">
    <property type="match status" value="1"/>
</dbReference>
<dbReference type="Pfam" id="PF00615">
    <property type="entry name" value="RGS"/>
    <property type="match status" value="1"/>
</dbReference>
<dbReference type="HOGENOM" id="CLU_1424513_0_0_1"/>
<dbReference type="InterPro" id="IPR032101">
    <property type="entry name" value="Axin_TNKS-bd"/>
</dbReference>
<protein>
    <recommendedName>
        <fullName evidence="4">RGS domain-containing protein</fullName>
    </recommendedName>
</protein>
<organism evidence="5">
    <name type="scientific">Petromyzon marinus</name>
    <name type="common">Sea lamprey</name>
    <dbReference type="NCBI Taxonomy" id="7757"/>
    <lineage>
        <taxon>Eukaryota</taxon>
        <taxon>Metazoa</taxon>
        <taxon>Chordata</taxon>
        <taxon>Craniata</taxon>
        <taxon>Vertebrata</taxon>
        <taxon>Cyclostomata</taxon>
        <taxon>Hyperoartia</taxon>
        <taxon>Petromyzontiformes</taxon>
        <taxon>Petromyzontidae</taxon>
        <taxon>Petromyzon</taxon>
    </lineage>
</organism>
<dbReference type="STRING" id="7757.ENSPMAP00000006840"/>
<sequence>MLAACDAMLHADASSFFTEDTLRPPVPGEEGKGAKYRCAARTAAAVQQSVHKPSRSNEPEGSASPPVPCPLWGESLQTLLEDCDGASLFRAFLASDSSEDMLDFWFACAGYRRLGHADGGRRLGLARAIHRRYLAEGGDGRGSVSQLLSPGTRARVRRGVESGRAELSLLDEAQGEVHAALEAGAYVAFLKSDVLAEYARSGGNSPGP</sequence>
<feature type="domain" description="RGS" evidence="4">
    <location>
        <begin position="75"/>
        <end position="199"/>
    </location>
</feature>
<dbReference type="GO" id="GO:0060090">
    <property type="term" value="F:molecular adaptor activity"/>
    <property type="evidence" value="ECO:0007669"/>
    <property type="project" value="TreeGrafter"/>
</dbReference>